<dbReference type="Pfam" id="PF14489">
    <property type="entry name" value="QueF"/>
    <property type="match status" value="1"/>
</dbReference>
<dbReference type="UniPathway" id="UPA00392"/>
<comment type="function">
    <text evidence="5">Catalyzes the NADPH-dependent reduction of 7-cyano-7-deazaguanine (preQ0) to 7-aminomethyl-7-deazaguanine (preQ1).</text>
</comment>
<dbReference type="PANTHER" id="PTHR34354:SF1">
    <property type="entry name" value="NADPH-DEPENDENT 7-CYANO-7-DEAZAGUANINE REDUCTASE"/>
    <property type="match status" value="1"/>
</dbReference>
<feature type="active site" description="Proton donor" evidence="5">
    <location>
        <position position="41"/>
    </location>
</feature>
<dbReference type="AlphaFoldDB" id="A0A2R5F3Y4"/>
<feature type="active site" description="Thioimide intermediate" evidence="5">
    <location>
        <position position="34"/>
    </location>
</feature>
<name>A0A2R5F3Y4_9PROT</name>
<organism evidence="6 7">
    <name type="scientific">Novimethylophilus kurashikiensis</name>
    <dbReference type="NCBI Taxonomy" id="1825523"/>
    <lineage>
        <taxon>Bacteria</taxon>
        <taxon>Pseudomonadati</taxon>
        <taxon>Pseudomonadota</taxon>
        <taxon>Betaproteobacteria</taxon>
        <taxon>Nitrosomonadales</taxon>
        <taxon>Methylophilaceae</taxon>
        <taxon>Novimethylophilus</taxon>
    </lineage>
</organism>
<dbReference type="InterPro" id="IPR029500">
    <property type="entry name" value="QueF"/>
</dbReference>
<comment type="pathway">
    <text evidence="5">tRNA modification; tRNA-queuosine biosynthesis.</text>
</comment>
<proteinExistence type="inferred from homology"/>
<keyword evidence="7" id="KW-1185">Reference proteome</keyword>
<feature type="binding site" evidence="5">
    <location>
        <begin position="56"/>
        <end position="58"/>
    </location>
    <ligand>
        <name>substrate</name>
    </ligand>
</feature>
<dbReference type="EC" id="1.7.1.13" evidence="5"/>
<comment type="similarity">
    <text evidence="5">Belongs to the GTP cyclohydrolase I family. QueF type 1 subfamily.</text>
</comment>
<comment type="caution">
    <text evidence="6">The sequence shown here is derived from an EMBL/GenBank/DDBJ whole genome shotgun (WGS) entry which is preliminary data.</text>
</comment>
<feature type="binding site" evidence="5">
    <location>
        <begin position="75"/>
        <end position="76"/>
    </location>
    <ligand>
        <name>substrate</name>
    </ligand>
</feature>
<dbReference type="Proteomes" id="UP000245081">
    <property type="component" value="Unassembled WGS sequence"/>
</dbReference>
<evidence type="ECO:0000256" key="2">
    <source>
        <dbReference type="ARBA" id="ARBA00022785"/>
    </source>
</evidence>
<dbReference type="InterPro" id="IPR043133">
    <property type="entry name" value="GTP-CH-I_C/QueF"/>
</dbReference>
<keyword evidence="3 5" id="KW-0521">NADP</keyword>
<dbReference type="InterPro" id="IPR016856">
    <property type="entry name" value="QueF_type1"/>
</dbReference>
<dbReference type="EMBL" id="BDOQ01000002">
    <property type="protein sequence ID" value="GBG13166.1"/>
    <property type="molecule type" value="Genomic_DNA"/>
</dbReference>
<dbReference type="GO" id="GO:0005737">
    <property type="term" value="C:cytoplasm"/>
    <property type="evidence" value="ECO:0007669"/>
    <property type="project" value="UniProtKB-SubCell"/>
</dbReference>
<evidence type="ECO:0000313" key="7">
    <source>
        <dbReference type="Proteomes" id="UP000245081"/>
    </source>
</evidence>
<evidence type="ECO:0000256" key="3">
    <source>
        <dbReference type="ARBA" id="ARBA00022857"/>
    </source>
</evidence>
<dbReference type="OrthoDB" id="9789995at2"/>
<keyword evidence="2 5" id="KW-0671">Queuosine biosynthesis</keyword>
<evidence type="ECO:0000256" key="4">
    <source>
        <dbReference type="ARBA" id="ARBA00023002"/>
    </source>
</evidence>
<comment type="subcellular location">
    <subcellularLocation>
        <location evidence="5">Cytoplasm</location>
    </subcellularLocation>
</comment>
<dbReference type="InterPro" id="IPR050084">
    <property type="entry name" value="NADPH_dep_7-cyano-7-deazaG_red"/>
</dbReference>
<dbReference type="Gene3D" id="3.30.1130.10">
    <property type="match status" value="1"/>
</dbReference>
<dbReference type="PANTHER" id="PTHR34354">
    <property type="entry name" value="NADPH-DEPENDENT 7-CYANO-7-DEAZAGUANINE REDUCTASE"/>
    <property type="match status" value="1"/>
</dbReference>
<gene>
    <name evidence="5 6" type="primary">queF</name>
    <name evidence="6" type="ORF">NMK_0710</name>
</gene>
<dbReference type="PIRSF" id="PIRSF027377">
    <property type="entry name" value="Nitrile_oxidored_QueF"/>
    <property type="match status" value="1"/>
</dbReference>
<keyword evidence="4 5" id="KW-0560">Oxidoreductase</keyword>
<accession>A0A2R5F3Y4</accession>
<protein>
    <recommendedName>
        <fullName evidence="5">NADPH-dependent 7-cyano-7-deazaguanine reductase</fullName>
        <ecNumber evidence="5">1.7.1.13</ecNumber>
    </recommendedName>
    <alternativeName>
        <fullName evidence="5">7-cyano-7-carbaguanine reductase</fullName>
    </alternativeName>
    <alternativeName>
        <fullName evidence="5">NADPH-dependent nitrile oxidoreductase</fullName>
    </alternativeName>
    <alternativeName>
        <fullName evidence="5">PreQ(0) reductase</fullName>
    </alternativeName>
</protein>
<evidence type="ECO:0000256" key="1">
    <source>
        <dbReference type="ARBA" id="ARBA00022490"/>
    </source>
</evidence>
<dbReference type="SUPFAM" id="SSF55620">
    <property type="entry name" value="Tetrahydrobiopterin biosynthesis enzymes-like"/>
    <property type="match status" value="1"/>
</dbReference>
<reference evidence="6 7" key="1">
    <citation type="journal article" date="2018" name="Environ. Microbiol.">
        <title>Isolation and genomic characterization of Novimethylophilus kurashikiensis gen. nov. sp. nov., a new lanthanide-dependent methylotrophic species of Methylophilaceae.</title>
        <authorList>
            <person name="Lv H."/>
            <person name="Sahin N."/>
            <person name="Tani A."/>
        </authorList>
    </citation>
    <scope>NUCLEOTIDE SEQUENCE [LARGE SCALE GENOMIC DNA]</scope>
    <source>
        <strain evidence="6 7">La2-4</strain>
    </source>
</reference>
<dbReference type="HAMAP" id="MF_00818">
    <property type="entry name" value="QueF_type1"/>
    <property type="match status" value="1"/>
</dbReference>
<evidence type="ECO:0000256" key="5">
    <source>
        <dbReference type="HAMAP-Rule" id="MF_00818"/>
    </source>
</evidence>
<keyword evidence="1 5" id="KW-0963">Cytoplasm</keyword>
<comment type="catalytic activity">
    <reaction evidence="5">
        <text>7-aminomethyl-7-carbaguanine + 2 NADP(+) = 7-cyano-7-carbaguanine + 2 NADPH + 3 H(+)</text>
        <dbReference type="Rhea" id="RHEA:13409"/>
        <dbReference type="ChEBI" id="CHEBI:15378"/>
        <dbReference type="ChEBI" id="CHEBI:45075"/>
        <dbReference type="ChEBI" id="CHEBI:57783"/>
        <dbReference type="ChEBI" id="CHEBI:58349"/>
        <dbReference type="ChEBI" id="CHEBI:58703"/>
        <dbReference type="EC" id="1.7.1.13"/>
    </reaction>
</comment>
<dbReference type="RefSeq" id="WP_109014358.1">
    <property type="nucleotide sequence ID" value="NZ_BDOQ01000002.1"/>
</dbReference>
<evidence type="ECO:0000313" key="6">
    <source>
        <dbReference type="EMBL" id="GBG13166.1"/>
    </source>
</evidence>
<dbReference type="GO" id="GO:0008616">
    <property type="term" value="P:tRNA queuosine(34) biosynthetic process"/>
    <property type="evidence" value="ECO:0007669"/>
    <property type="project" value="UniProtKB-UniRule"/>
</dbReference>
<sequence length="139" mass="16046">MSTLPSKSLETFDNPQPERDFHIHMEIPEFTCLCPKTGQPDFATLILDYIPDQKCVELKSLKLYIWSFREEGAFHEAVTNRILDDLVAATQPRFMRLTAKFFVRGGIFTNVVAEHRQSGWQPLPRVDLTQFETQSNTRG</sequence>
<dbReference type="GO" id="GO:0033739">
    <property type="term" value="F:preQ1 synthase activity"/>
    <property type="evidence" value="ECO:0007669"/>
    <property type="project" value="UniProtKB-UniRule"/>
</dbReference>
<dbReference type="NCBIfam" id="TIGR03139">
    <property type="entry name" value="QueF-II"/>
    <property type="match status" value="1"/>
</dbReference>